<protein>
    <submittedName>
        <fullName evidence="1">Uncharacterized protein</fullName>
    </submittedName>
</protein>
<dbReference type="Proteomes" id="UP000007392">
    <property type="component" value="Chromosome"/>
</dbReference>
<reference evidence="1 2" key="1">
    <citation type="submission" date="2013-06" db="EMBL/GenBank/DDBJ databases">
        <title>Complete genome sequence of Paenibacillus mucilaginosus K02.</title>
        <authorList>
            <person name="Xiao B."/>
            <person name="Sun L."/>
            <person name="Xiao L."/>
            <person name="Lian B."/>
        </authorList>
    </citation>
    <scope>NUCLEOTIDE SEQUENCE [LARGE SCALE GENOMIC DNA]</scope>
    <source>
        <strain evidence="1 2">K02</strain>
    </source>
</reference>
<proteinExistence type="predicted"/>
<dbReference type="EMBL" id="CP003422">
    <property type="protein sequence ID" value="AFH59858.1"/>
    <property type="molecule type" value="Genomic_DNA"/>
</dbReference>
<accession>I0BBW1</accession>
<dbReference type="HOGENOM" id="CLU_1487653_0_0_9"/>
<gene>
    <name evidence="1" type="ORF">B2K_03800</name>
</gene>
<evidence type="ECO:0000313" key="2">
    <source>
        <dbReference type="Proteomes" id="UP000007392"/>
    </source>
</evidence>
<dbReference type="KEGG" id="pmw:B2K_03800"/>
<name>I0BBW1_9BACL</name>
<sequence length="181" mass="20565">MNSTPQDRAALEEQARRTLALNPDVVFGEVMTMEIAPEDAPFWLRFTSEWGGALYLLDETNAKRHERGMIGDEAFEYNRRTYRLGLITLSGLYDRLKGWQEGEGKGRPFAFAMNSLDCYFVPAYLADYSRVHEAGKEVCDAFIAEVMHRLDGGDGVRKEFEALDVLVGEYVRGIHLYARGQ</sequence>
<dbReference type="PATRIC" id="fig|997761.3.peg.752"/>
<organism evidence="1 2">
    <name type="scientific">Paenibacillus mucilaginosus K02</name>
    <dbReference type="NCBI Taxonomy" id="997761"/>
    <lineage>
        <taxon>Bacteria</taxon>
        <taxon>Bacillati</taxon>
        <taxon>Bacillota</taxon>
        <taxon>Bacilli</taxon>
        <taxon>Bacillales</taxon>
        <taxon>Paenibacillaceae</taxon>
        <taxon>Paenibacillus</taxon>
    </lineage>
</organism>
<evidence type="ECO:0000313" key="1">
    <source>
        <dbReference type="EMBL" id="AFH59858.1"/>
    </source>
</evidence>
<dbReference type="AlphaFoldDB" id="I0BBW1"/>
<dbReference type="OrthoDB" id="2588034at2"/>
<dbReference type="RefSeq" id="WP_014649400.1">
    <property type="nucleotide sequence ID" value="NC_017672.3"/>
</dbReference>